<evidence type="ECO:0000313" key="4">
    <source>
        <dbReference type="EMBL" id="PSJ03689.1"/>
    </source>
</evidence>
<dbReference type="InterPro" id="IPR000620">
    <property type="entry name" value="EamA_dom"/>
</dbReference>
<protein>
    <submittedName>
        <fullName evidence="4">Transporter</fullName>
    </submittedName>
</protein>
<evidence type="ECO:0000256" key="1">
    <source>
        <dbReference type="ARBA" id="ARBA00007362"/>
    </source>
</evidence>
<keyword evidence="5" id="KW-1185">Reference proteome</keyword>
<dbReference type="InterPro" id="IPR037185">
    <property type="entry name" value="EmrE-like"/>
</dbReference>
<feature type="domain" description="EamA" evidence="3">
    <location>
        <begin position="10"/>
        <end position="144"/>
    </location>
</feature>
<feature type="transmembrane region" description="Helical" evidence="2">
    <location>
        <begin position="72"/>
        <end position="94"/>
    </location>
</feature>
<dbReference type="Proteomes" id="UP000243002">
    <property type="component" value="Unassembled WGS sequence"/>
</dbReference>
<accession>A0A2P7MR42</accession>
<dbReference type="FunFam" id="1.10.3730.20:FF:000009">
    <property type="entry name" value="EamA family transporter"/>
    <property type="match status" value="1"/>
</dbReference>
<dbReference type="SUPFAM" id="SSF103481">
    <property type="entry name" value="Multidrug resistance efflux transporter EmrE"/>
    <property type="match status" value="1"/>
</dbReference>
<dbReference type="Pfam" id="PF00892">
    <property type="entry name" value="EamA"/>
    <property type="match status" value="1"/>
</dbReference>
<comment type="similarity">
    <text evidence="1">Belongs to the EamA transporter family.</text>
</comment>
<feature type="transmembrane region" description="Helical" evidence="2">
    <location>
        <begin position="127"/>
        <end position="146"/>
    </location>
</feature>
<feature type="transmembrane region" description="Helical" evidence="2">
    <location>
        <begin position="6"/>
        <end position="27"/>
    </location>
</feature>
<feature type="transmembrane region" description="Helical" evidence="2">
    <location>
        <begin position="39"/>
        <end position="60"/>
    </location>
</feature>
<gene>
    <name evidence="4" type="ORF">C7K55_12300</name>
</gene>
<sequence>MSPFPALPLWFTWAFLSAIFASASAVLGKVGLENIEADLATLIRTVVVSIFLPLLIIATGKWSNPFELSQQTWVFITLSGIASGLSSFCFFRALKQGDASLVVPIDRLSLLLVALIGFAFLGERPSATSWTGLLLIAGGGLLLSLAE</sequence>
<reference evidence="4 5" key="1">
    <citation type="journal article" date="2018" name="Environ. Microbiol.">
        <title>Ecological and genomic features of two widespread freshwater picocyanobacteria.</title>
        <authorList>
            <person name="Cabello-Yeves P.J."/>
            <person name="Picazo A."/>
            <person name="Camacho A."/>
            <person name="Callieri C."/>
            <person name="Rosselli R."/>
            <person name="Roda-Garcia J.J."/>
            <person name="Coutinho F.H."/>
            <person name="Rodriguez-Valera F."/>
        </authorList>
    </citation>
    <scope>NUCLEOTIDE SEQUENCE [LARGE SCALE GENOMIC DNA]</scope>
    <source>
        <strain evidence="4 5">Tous</strain>
    </source>
</reference>
<evidence type="ECO:0000259" key="3">
    <source>
        <dbReference type="Pfam" id="PF00892"/>
    </source>
</evidence>
<dbReference type="GO" id="GO:0016020">
    <property type="term" value="C:membrane"/>
    <property type="evidence" value="ECO:0007669"/>
    <property type="project" value="InterPro"/>
</dbReference>
<dbReference type="EMBL" id="PXXO01000018">
    <property type="protein sequence ID" value="PSJ03689.1"/>
    <property type="molecule type" value="Genomic_DNA"/>
</dbReference>
<dbReference type="RefSeq" id="WP_106633018.1">
    <property type="nucleotide sequence ID" value="NZ_PXXO01000018.1"/>
</dbReference>
<proteinExistence type="inferred from homology"/>
<evidence type="ECO:0000313" key="5">
    <source>
        <dbReference type="Proteomes" id="UP000243002"/>
    </source>
</evidence>
<keyword evidence="2" id="KW-1133">Transmembrane helix</keyword>
<dbReference type="OrthoDB" id="9806718at2"/>
<dbReference type="AlphaFoldDB" id="A0A2P7MR42"/>
<dbReference type="Gene3D" id="1.10.3730.20">
    <property type="match status" value="1"/>
</dbReference>
<comment type="caution">
    <text evidence="4">The sequence shown here is derived from an EMBL/GenBank/DDBJ whole genome shotgun (WGS) entry which is preliminary data.</text>
</comment>
<feature type="transmembrane region" description="Helical" evidence="2">
    <location>
        <begin position="101"/>
        <end position="121"/>
    </location>
</feature>
<keyword evidence="2" id="KW-0472">Membrane</keyword>
<keyword evidence="2" id="KW-0812">Transmembrane</keyword>
<evidence type="ECO:0000256" key="2">
    <source>
        <dbReference type="SAM" id="Phobius"/>
    </source>
</evidence>
<organism evidence="4 5">
    <name type="scientific">Cyanobium usitatum str. Tous</name>
    <dbReference type="NCBI Taxonomy" id="2116684"/>
    <lineage>
        <taxon>Bacteria</taxon>
        <taxon>Bacillati</taxon>
        <taxon>Cyanobacteriota</taxon>
        <taxon>Cyanophyceae</taxon>
        <taxon>Synechococcales</taxon>
        <taxon>Prochlorococcaceae</taxon>
        <taxon>Cyanobium</taxon>
    </lineage>
</organism>
<name>A0A2P7MR42_9CYAN</name>